<dbReference type="RefSeq" id="WP_160617030.1">
    <property type="nucleotide sequence ID" value="NZ_WTYR01000001.1"/>
</dbReference>
<organism evidence="4 5">
    <name type="scientific">Alteriqipengyuania halimionae</name>
    <dbReference type="NCBI Taxonomy" id="1926630"/>
    <lineage>
        <taxon>Bacteria</taxon>
        <taxon>Pseudomonadati</taxon>
        <taxon>Pseudomonadota</taxon>
        <taxon>Alphaproteobacteria</taxon>
        <taxon>Sphingomonadales</taxon>
        <taxon>Erythrobacteraceae</taxon>
        <taxon>Alteriqipengyuania</taxon>
    </lineage>
</organism>
<keyword evidence="5" id="KW-1185">Reference proteome</keyword>
<evidence type="ECO:0000256" key="1">
    <source>
        <dbReference type="SAM" id="MobiDB-lite"/>
    </source>
</evidence>
<feature type="domain" description="DUF6468" evidence="3">
    <location>
        <begin position="34"/>
        <end position="102"/>
    </location>
</feature>
<dbReference type="Pfam" id="PF20072">
    <property type="entry name" value="DUF6468"/>
    <property type="match status" value="1"/>
</dbReference>
<gene>
    <name evidence="4" type="ORF">GRI68_09565</name>
</gene>
<dbReference type="InterPro" id="IPR045531">
    <property type="entry name" value="DUF6468"/>
</dbReference>
<feature type="transmembrane region" description="Helical" evidence="2">
    <location>
        <begin position="6"/>
        <end position="26"/>
    </location>
</feature>
<reference evidence="4 5" key="1">
    <citation type="submission" date="2019-12" db="EMBL/GenBank/DDBJ databases">
        <title>Genomic-based taxomic classification of the family Erythrobacteraceae.</title>
        <authorList>
            <person name="Xu L."/>
        </authorList>
    </citation>
    <scope>NUCLEOTIDE SEQUENCE [LARGE SCALE GENOMIC DNA]</scope>
    <source>
        <strain evidence="4 5">LMG 29519</strain>
    </source>
</reference>
<feature type="compositionally biased region" description="Basic residues" evidence="1">
    <location>
        <begin position="162"/>
        <end position="172"/>
    </location>
</feature>
<sequence length="185" mass="19460">MSFTAFTNVITILFCLAVLIQSVRMLRSLKQMREAQFDRTVGALDTATAKASAVLSELKGTLTTDGAANLRALSEAREVREELNLMVGIANAMAERLVEAASDGSDGKGSPASAPAKTSRKPRTAPARKAKATKPKADKPATGRAKRVKTPETGGPAVNKALSKKPPRRKSSKSTTLPADAKEAA</sequence>
<dbReference type="Proteomes" id="UP000429229">
    <property type="component" value="Unassembled WGS sequence"/>
</dbReference>
<keyword evidence="2" id="KW-1133">Transmembrane helix</keyword>
<dbReference type="OrthoDB" id="7506947at2"/>
<feature type="region of interest" description="Disordered" evidence="1">
    <location>
        <begin position="100"/>
        <end position="185"/>
    </location>
</feature>
<feature type="compositionally biased region" description="Basic residues" evidence="1">
    <location>
        <begin position="118"/>
        <end position="134"/>
    </location>
</feature>
<protein>
    <recommendedName>
        <fullName evidence="3">DUF6468 domain-containing protein</fullName>
    </recommendedName>
</protein>
<name>A0A6I4U6D3_9SPHN</name>
<dbReference type="EMBL" id="WTYR01000001">
    <property type="protein sequence ID" value="MXP10423.1"/>
    <property type="molecule type" value="Genomic_DNA"/>
</dbReference>
<keyword evidence="2" id="KW-0812">Transmembrane</keyword>
<evidence type="ECO:0000256" key="2">
    <source>
        <dbReference type="SAM" id="Phobius"/>
    </source>
</evidence>
<comment type="caution">
    <text evidence="4">The sequence shown here is derived from an EMBL/GenBank/DDBJ whole genome shotgun (WGS) entry which is preliminary data.</text>
</comment>
<evidence type="ECO:0000259" key="3">
    <source>
        <dbReference type="Pfam" id="PF20072"/>
    </source>
</evidence>
<dbReference type="AlphaFoldDB" id="A0A6I4U6D3"/>
<evidence type="ECO:0000313" key="5">
    <source>
        <dbReference type="Proteomes" id="UP000429229"/>
    </source>
</evidence>
<accession>A0A6I4U6D3</accession>
<keyword evidence="2" id="KW-0472">Membrane</keyword>
<evidence type="ECO:0000313" key="4">
    <source>
        <dbReference type="EMBL" id="MXP10423.1"/>
    </source>
</evidence>
<proteinExistence type="predicted"/>